<evidence type="ECO:0000313" key="3">
    <source>
        <dbReference type="EMBL" id="KAJ8940265.1"/>
    </source>
</evidence>
<proteinExistence type="predicted"/>
<dbReference type="AlphaFoldDB" id="A0AAV8XMI4"/>
<accession>A0AAV8XMI4</accession>
<reference evidence="3" key="1">
    <citation type="journal article" date="2023" name="Insect Mol. Biol.">
        <title>Genome sequencing provides insights into the evolution of gene families encoding plant cell wall-degrading enzymes in longhorned beetles.</title>
        <authorList>
            <person name="Shin N.R."/>
            <person name="Okamura Y."/>
            <person name="Kirsch R."/>
            <person name="Pauchet Y."/>
        </authorList>
    </citation>
    <scope>NUCLEOTIDE SEQUENCE</scope>
    <source>
        <strain evidence="3">AMC_N1</strain>
    </source>
</reference>
<sequence>MLRVLSPFYGRHDGPSKSTLQRLVATLETTGSINNLPPPVRQRNARSAENIAAVGVSVQENPRQPIPRRLHPYKIQLIQEIKVNDHRQRRLFADWASERLEENPNFVRRPPQNPEEITSPLDNSRESLHSTKVSFLPCPSLERLRNVYINSESEDQLTEVKEHFAIANLKTLFKKKIRFGKHNWTLLGHEFLP</sequence>
<dbReference type="EMBL" id="JAPWTK010000443">
    <property type="protein sequence ID" value="KAJ8940265.1"/>
    <property type="molecule type" value="Genomic_DNA"/>
</dbReference>
<dbReference type="Proteomes" id="UP001162162">
    <property type="component" value="Unassembled WGS sequence"/>
</dbReference>
<dbReference type="Pfam" id="PF16087">
    <property type="entry name" value="DUF4817"/>
    <property type="match status" value="1"/>
</dbReference>
<name>A0AAV8XMI4_9CUCU</name>
<protein>
    <recommendedName>
        <fullName evidence="2">DUF4817 domain-containing protein</fullName>
    </recommendedName>
</protein>
<evidence type="ECO:0000256" key="1">
    <source>
        <dbReference type="SAM" id="MobiDB-lite"/>
    </source>
</evidence>
<organism evidence="3 4">
    <name type="scientific">Aromia moschata</name>
    <dbReference type="NCBI Taxonomy" id="1265417"/>
    <lineage>
        <taxon>Eukaryota</taxon>
        <taxon>Metazoa</taxon>
        <taxon>Ecdysozoa</taxon>
        <taxon>Arthropoda</taxon>
        <taxon>Hexapoda</taxon>
        <taxon>Insecta</taxon>
        <taxon>Pterygota</taxon>
        <taxon>Neoptera</taxon>
        <taxon>Endopterygota</taxon>
        <taxon>Coleoptera</taxon>
        <taxon>Polyphaga</taxon>
        <taxon>Cucujiformia</taxon>
        <taxon>Chrysomeloidea</taxon>
        <taxon>Cerambycidae</taxon>
        <taxon>Cerambycinae</taxon>
        <taxon>Callichromatini</taxon>
        <taxon>Aromia</taxon>
    </lineage>
</organism>
<feature type="domain" description="DUF4817" evidence="2">
    <location>
        <begin position="3"/>
        <end position="34"/>
    </location>
</feature>
<evidence type="ECO:0000313" key="4">
    <source>
        <dbReference type="Proteomes" id="UP001162162"/>
    </source>
</evidence>
<comment type="caution">
    <text evidence="3">The sequence shown here is derived from an EMBL/GenBank/DDBJ whole genome shotgun (WGS) entry which is preliminary data.</text>
</comment>
<dbReference type="InterPro" id="IPR032135">
    <property type="entry name" value="DUF4817"/>
</dbReference>
<feature type="region of interest" description="Disordered" evidence="1">
    <location>
        <begin position="105"/>
        <end position="124"/>
    </location>
</feature>
<evidence type="ECO:0000259" key="2">
    <source>
        <dbReference type="Pfam" id="PF16087"/>
    </source>
</evidence>
<gene>
    <name evidence="3" type="ORF">NQ318_007179</name>
</gene>
<keyword evidence="4" id="KW-1185">Reference proteome</keyword>